<dbReference type="GO" id="GO:0005975">
    <property type="term" value="P:carbohydrate metabolic process"/>
    <property type="evidence" value="ECO:0007669"/>
    <property type="project" value="InterPro"/>
</dbReference>
<dbReference type="EMBL" id="FMZO01000001">
    <property type="protein sequence ID" value="SDC18526.1"/>
    <property type="molecule type" value="Genomic_DNA"/>
</dbReference>
<dbReference type="Proteomes" id="UP000198757">
    <property type="component" value="Unassembled WGS sequence"/>
</dbReference>
<evidence type="ECO:0000313" key="2">
    <source>
        <dbReference type="EMBL" id="SDC18526.1"/>
    </source>
</evidence>
<organism evidence="2 3">
    <name type="scientific">Niabella drilacis (strain DSM 25811 / CCM 8410 / CCUG 62505 / LMG 26954 / E90)</name>
    <dbReference type="NCBI Taxonomy" id="1285928"/>
    <lineage>
        <taxon>Bacteria</taxon>
        <taxon>Pseudomonadati</taxon>
        <taxon>Bacteroidota</taxon>
        <taxon>Chitinophagia</taxon>
        <taxon>Chitinophagales</taxon>
        <taxon>Chitinophagaceae</taxon>
        <taxon>Niabella</taxon>
    </lineage>
</organism>
<evidence type="ECO:0000259" key="1">
    <source>
        <dbReference type="Pfam" id="PF20736"/>
    </source>
</evidence>
<reference evidence="3" key="1">
    <citation type="submission" date="2016-10" db="EMBL/GenBank/DDBJ databases">
        <authorList>
            <person name="Varghese N."/>
            <person name="Submissions S."/>
        </authorList>
    </citation>
    <scope>NUCLEOTIDE SEQUENCE [LARGE SCALE GENOMIC DNA]</scope>
    <source>
        <strain evidence="3">DSM 25811 / CCM 8410 / LMG 26954 / E90</strain>
    </source>
</reference>
<feature type="domain" description="Non-reducing end beta-L-arabinofuranosidase-like GH127 middle" evidence="1">
    <location>
        <begin position="392"/>
        <end position="486"/>
    </location>
</feature>
<protein>
    <submittedName>
        <fullName evidence="2">Beta-L-arabinofuranosidase, GH127</fullName>
    </submittedName>
</protein>
<dbReference type="PANTHER" id="PTHR43465:SF2">
    <property type="entry name" value="DUF1680 DOMAIN PROTEIN (AFU_ORTHOLOGUE AFUA_1G08910)"/>
    <property type="match status" value="1"/>
</dbReference>
<dbReference type="RefSeq" id="WP_090388468.1">
    <property type="nucleotide sequence ID" value="NZ_FMZO01000001.1"/>
</dbReference>
<accession>A0A1G6JKQ0</accession>
<dbReference type="Pfam" id="PF20736">
    <property type="entry name" value="Glyco_hydro127M"/>
    <property type="match status" value="1"/>
</dbReference>
<dbReference type="InterPro" id="IPR049174">
    <property type="entry name" value="Beta-AFase-like"/>
</dbReference>
<sequence>MRYTVIGLFLLVVIASQGQVIHPVSYEDIMPGGEMRTRALKNFDRLESAIYTPEKVFPVQHEITSIDWPGDYEGRIILGLTLQARATHRTPRYLEELIRLIPQKVNVKGYLGPVMTDSIREQQLSGHGWFLRALCEYYNWKKDPAVKKHIEQIIQNLALPTRGYHKMYPIDPSQRNRTTGGAVGTSQAFIGRWVLSSDIGCDFIFMDGVVQAYSIVPSPELKQLIDEMINRFLEVDLKGISAQTHATLTGIRALLRYYELTGNANLLKQAQARYLLYRNMAMTANYENYNWFGRPEWTEPCAIIDAYMVANQLWMYTRTPLFMEDAHHIYFNAIGHTQRANGGFGLDNCPSDTTHLLQVKTYEAYWCCTMRGGEGLASAISYNYFTGDGSVNIPFFSNNTARFRVGGGDLVLEQRTCYPFEGTVELEVKQSSARQAVALALFIPQGAVNPKIWVDGKPVSFTRKQQFAYIRTRLQEGMIILYTFDMEVKTTLLQAGTKKEDPGGCYSFQYGPLQLGFTTLHEKKLDQVPVFTRTGRESWMVNSTGMVLTPVYHLLSPEVRESGVYSRQVLFTIHSKTNELK</sequence>
<dbReference type="SUPFAM" id="SSF48208">
    <property type="entry name" value="Six-hairpin glycosidases"/>
    <property type="match status" value="1"/>
</dbReference>
<dbReference type="STRING" id="1285928.SAMN04487894_101547"/>
<dbReference type="InterPro" id="IPR008928">
    <property type="entry name" value="6-hairpin_glycosidase_sf"/>
</dbReference>
<dbReference type="OrthoDB" id="9757939at2"/>
<dbReference type="AlphaFoldDB" id="A0A1G6JKQ0"/>
<name>A0A1G6JKQ0_NIADE</name>
<dbReference type="InterPro" id="IPR049046">
    <property type="entry name" value="Beta-AFase-like_GH127_middle"/>
</dbReference>
<evidence type="ECO:0000313" key="3">
    <source>
        <dbReference type="Proteomes" id="UP000198757"/>
    </source>
</evidence>
<keyword evidence="3" id="KW-1185">Reference proteome</keyword>
<gene>
    <name evidence="2" type="ORF">SAMN04487894_101547</name>
</gene>
<dbReference type="PANTHER" id="PTHR43465">
    <property type="entry name" value="DUF1680 DOMAIN PROTEIN (AFU_ORTHOLOGUE AFUA_1G08910)"/>
    <property type="match status" value="1"/>
</dbReference>
<proteinExistence type="predicted"/>